<evidence type="ECO:0000256" key="3">
    <source>
        <dbReference type="ARBA" id="ARBA00023125"/>
    </source>
</evidence>
<dbReference type="STRING" id="3827.A0A1S2Z6X9"/>
<keyword evidence="4" id="KW-0804">Transcription</keyword>
<dbReference type="RefSeq" id="XP_004516149.2">
    <property type="nucleotide sequence ID" value="XM_004516092.2"/>
</dbReference>
<proteinExistence type="predicted"/>
<evidence type="ECO:0000313" key="8">
    <source>
        <dbReference type="RefSeq" id="XP_004516149.2"/>
    </source>
</evidence>
<dbReference type="Pfam" id="PF03754">
    <property type="entry name" value="At2g31720-like"/>
    <property type="match status" value="1"/>
</dbReference>
<accession>A0A1S2Z6X9</accession>
<name>A0A1S2Z6X9_CICAR</name>
<sequence>MKEEKLDNSKKRCCSSDEGSTSYGERRVKPNIINENESSQLPKLPIHVMDKITKLNGTKVRYVMCKKLFKTDLNINNNRLSMPLNKITCDFLTEREKKILDTKEEDKPLGLEVIVLDSSFREFTMSLKMWKMHKKSKMQPTSVYNLIKNWKLLLLQNNLKEDQKLNIWSFRINDKLHFLLDDYNS</sequence>
<dbReference type="PANTHER" id="PTHR31541">
    <property type="entry name" value="B3 DOMAIN PLANT PROTEIN-RELATED"/>
    <property type="match status" value="1"/>
</dbReference>
<dbReference type="OrthoDB" id="1935604at2759"/>
<keyword evidence="5" id="KW-0539">Nucleus</keyword>
<evidence type="ECO:0000256" key="6">
    <source>
        <dbReference type="SAM" id="MobiDB-lite"/>
    </source>
</evidence>
<keyword evidence="2" id="KW-0805">Transcription regulation</keyword>
<gene>
    <name evidence="8" type="primary">LOC101492194</name>
</gene>
<dbReference type="PANTHER" id="PTHR31541:SF33">
    <property type="entry name" value="DUF313 DOMAIN PROTEIN"/>
    <property type="match status" value="1"/>
</dbReference>
<dbReference type="KEGG" id="cam:101492194"/>
<dbReference type="AlphaFoldDB" id="A0A1S2Z6X9"/>
<evidence type="ECO:0000256" key="5">
    <source>
        <dbReference type="ARBA" id="ARBA00023242"/>
    </source>
</evidence>
<comment type="subcellular location">
    <subcellularLocation>
        <location evidence="1">Nucleus</location>
    </subcellularLocation>
</comment>
<reference evidence="8" key="1">
    <citation type="submission" date="2025-08" db="UniProtKB">
        <authorList>
            <consortium name="RefSeq"/>
        </authorList>
    </citation>
    <scope>IDENTIFICATION</scope>
    <source>
        <tissue evidence="8">Etiolated seedlings</tissue>
    </source>
</reference>
<dbReference type="GO" id="GO:0003677">
    <property type="term" value="F:DNA binding"/>
    <property type="evidence" value="ECO:0007669"/>
    <property type="project" value="UniProtKB-KW"/>
</dbReference>
<feature type="region of interest" description="Disordered" evidence="6">
    <location>
        <begin position="1"/>
        <end position="36"/>
    </location>
</feature>
<keyword evidence="3" id="KW-0238">DNA-binding</keyword>
<dbReference type="GO" id="GO:0005634">
    <property type="term" value="C:nucleus"/>
    <property type="evidence" value="ECO:0007669"/>
    <property type="project" value="UniProtKB-SubCell"/>
</dbReference>
<feature type="compositionally biased region" description="Basic and acidic residues" evidence="6">
    <location>
        <begin position="1"/>
        <end position="10"/>
    </location>
</feature>
<dbReference type="SUPFAM" id="SSF101936">
    <property type="entry name" value="DNA-binding pseudobarrel domain"/>
    <property type="match status" value="1"/>
</dbReference>
<protein>
    <submittedName>
        <fullName evidence="8">B3 domain-containing protein At3g25182-like</fullName>
    </submittedName>
</protein>
<keyword evidence="7" id="KW-1185">Reference proteome</keyword>
<dbReference type="Proteomes" id="UP000087171">
    <property type="component" value="Unplaced"/>
</dbReference>
<evidence type="ECO:0000256" key="4">
    <source>
        <dbReference type="ARBA" id="ARBA00023163"/>
    </source>
</evidence>
<evidence type="ECO:0000256" key="2">
    <source>
        <dbReference type="ARBA" id="ARBA00023015"/>
    </source>
</evidence>
<evidence type="ECO:0000313" key="7">
    <source>
        <dbReference type="Proteomes" id="UP000087171"/>
    </source>
</evidence>
<evidence type="ECO:0000256" key="1">
    <source>
        <dbReference type="ARBA" id="ARBA00004123"/>
    </source>
</evidence>
<dbReference type="InterPro" id="IPR015300">
    <property type="entry name" value="DNA-bd_pseudobarrel_sf"/>
</dbReference>
<organism evidence="7 8">
    <name type="scientific">Cicer arietinum</name>
    <name type="common">Chickpea</name>
    <name type="synonym">Garbanzo</name>
    <dbReference type="NCBI Taxonomy" id="3827"/>
    <lineage>
        <taxon>Eukaryota</taxon>
        <taxon>Viridiplantae</taxon>
        <taxon>Streptophyta</taxon>
        <taxon>Embryophyta</taxon>
        <taxon>Tracheophyta</taxon>
        <taxon>Spermatophyta</taxon>
        <taxon>Magnoliopsida</taxon>
        <taxon>eudicotyledons</taxon>
        <taxon>Gunneridae</taxon>
        <taxon>Pentapetalae</taxon>
        <taxon>rosids</taxon>
        <taxon>fabids</taxon>
        <taxon>Fabales</taxon>
        <taxon>Fabaceae</taxon>
        <taxon>Papilionoideae</taxon>
        <taxon>50 kb inversion clade</taxon>
        <taxon>NPAAA clade</taxon>
        <taxon>Hologalegina</taxon>
        <taxon>IRL clade</taxon>
        <taxon>Cicereae</taxon>
        <taxon>Cicer</taxon>
    </lineage>
</organism>
<dbReference type="InterPro" id="IPR005508">
    <property type="entry name" value="At2g31720-like"/>
</dbReference>
<dbReference type="Gene3D" id="2.40.330.10">
    <property type="entry name" value="DNA-binding pseudobarrel domain"/>
    <property type="match status" value="1"/>
</dbReference>